<feature type="domain" description="ABC transmembrane type-1" evidence="9">
    <location>
        <begin position="348"/>
        <end position="537"/>
    </location>
</feature>
<keyword evidence="4" id="KW-0997">Cell inner membrane</keyword>
<dbReference type="InterPro" id="IPR035906">
    <property type="entry name" value="MetI-like_sf"/>
</dbReference>
<dbReference type="PANTHER" id="PTHR43357:SF4">
    <property type="entry name" value="INNER MEMBRANE ABC TRANSPORTER PERMEASE PROTEIN YDCV"/>
    <property type="match status" value="1"/>
</dbReference>
<keyword evidence="2 8" id="KW-0813">Transport</keyword>
<dbReference type="Proteomes" id="UP000773614">
    <property type="component" value="Unassembled WGS sequence"/>
</dbReference>
<feature type="transmembrane region" description="Helical" evidence="8">
    <location>
        <begin position="386"/>
        <end position="405"/>
    </location>
</feature>
<dbReference type="GO" id="GO:0055085">
    <property type="term" value="P:transmembrane transport"/>
    <property type="evidence" value="ECO:0007669"/>
    <property type="project" value="InterPro"/>
</dbReference>
<evidence type="ECO:0000256" key="7">
    <source>
        <dbReference type="ARBA" id="ARBA00023136"/>
    </source>
</evidence>
<keyword evidence="11" id="KW-1185">Reference proteome</keyword>
<comment type="caution">
    <text evidence="10">The sequence shown here is derived from an EMBL/GenBank/DDBJ whole genome shotgun (WGS) entry which is preliminary data.</text>
</comment>
<feature type="transmembrane region" description="Helical" evidence="8">
    <location>
        <begin position="289"/>
        <end position="315"/>
    </location>
</feature>
<feature type="transmembrane region" description="Helical" evidence="8">
    <location>
        <begin position="519"/>
        <end position="541"/>
    </location>
</feature>
<feature type="transmembrane region" description="Helical" evidence="8">
    <location>
        <begin position="347"/>
        <end position="374"/>
    </location>
</feature>
<dbReference type="Gene3D" id="1.10.3720.10">
    <property type="entry name" value="MetI-like"/>
    <property type="match status" value="2"/>
</dbReference>
<feature type="transmembrane region" description="Helical" evidence="8">
    <location>
        <begin position="478"/>
        <end position="499"/>
    </location>
</feature>
<feature type="transmembrane region" description="Helical" evidence="8">
    <location>
        <begin position="184"/>
        <end position="202"/>
    </location>
</feature>
<evidence type="ECO:0000256" key="8">
    <source>
        <dbReference type="RuleBase" id="RU363032"/>
    </source>
</evidence>
<evidence type="ECO:0000256" key="2">
    <source>
        <dbReference type="ARBA" id="ARBA00022448"/>
    </source>
</evidence>
<name>A0A964T2D5_9HYPH</name>
<evidence type="ECO:0000313" key="10">
    <source>
        <dbReference type="EMBL" id="MYZ47161.1"/>
    </source>
</evidence>
<dbReference type="CDD" id="cd06261">
    <property type="entry name" value="TM_PBP2"/>
    <property type="match status" value="2"/>
</dbReference>
<gene>
    <name evidence="10" type="ORF">E4O86_05480</name>
</gene>
<evidence type="ECO:0000256" key="4">
    <source>
        <dbReference type="ARBA" id="ARBA00022519"/>
    </source>
</evidence>
<evidence type="ECO:0000259" key="9">
    <source>
        <dbReference type="PROSITE" id="PS50928"/>
    </source>
</evidence>
<dbReference type="EMBL" id="SPKJ01000010">
    <property type="protein sequence ID" value="MYZ47161.1"/>
    <property type="molecule type" value="Genomic_DNA"/>
</dbReference>
<dbReference type="PROSITE" id="PS50928">
    <property type="entry name" value="ABC_TM1"/>
    <property type="match status" value="2"/>
</dbReference>
<keyword evidence="5 8" id="KW-0812">Transmembrane</keyword>
<dbReference type="Pfam" id="PF00528">
    <property type="entry name" value="BPD_transp_1"/>
    <property type="match status" value="1"/>
</dbReference>
<keyword evidence="7 8" id="KW-0472">Membrane</keyword>
<dbReference type="GO" id="GO:0005886">
    <property type="term" value="C:plasma membrane"/>
    <property type="evidence" value="ECO:0007669"/>
    <property type="project" value="UniProtKB-SubCell"/>
</dbReference>
<evidence type="ECO:0000256" key="5">
    <source>
        <dbReference type="ARBA" id="ARBA00022692"/>
    </source>
</evidence>
<accession>A0A964T2D5</accession>
<evidence type="ECO:0000256" key="1">
    <source>
        <dbReference type="ARBA" id="ARBA00004429"/>
    </source>
</evidence>
<feature type="transmembrane region" description="Helical" evidence="8">
    <location>
        <begin position="131"/>
        <end position="155"/>
    </location>
</feature>
<feature type="domain" description="ABC transmembrane type-1" evidence="9">
    <location>
        <begin position="51"/>
        <end position="259"/>
    </location>
</feature>
<sequence length="551" mass="59519">MTLVLCLLVFPAIGVLLVYAFTGTKPDGSLTGFTWDNFQTILTQGRALTAAVNSIVFAALCTAFAIVLGGTLAWLVERTDAPLRSLSYVTSVISMGTPYVLYVTAWVFLFGRAGPFNQMLSLIFGDLYRPIGINSMFGMVFVGSLLWMPLTFLLLSATFQAANADMEEAARISGASIFQTVKKITFPLAWPAILALAIFIFIRSLEAFEVPALIGMPAGINVLTTDIYQAMREVPARAGYPSAFSLLLLLLVSVLLFFYSRLSRAAERYASVTGKGFRPRPFKLGRGRWIAGAFIVTIFVVTNVLPLLALLWMALTPFVGSISARTLSVISLKNFYSVFNTEGYYELVVNTLIIAAASATVVMCLALIVGWLAVRRRPLGLVVDQLATLPLVFPGIVLGVAVLQIGLASPLPVYGTLWLIILAFTIGYLPHGTRYAYSGVIQIHGELEEASFVAGGGTFATISRIVVPLASPALASGWLFVFLVCCREITIPILLAGSHSRTISVGMLSLWSVGLAGEVAALGLLWIAFMSLVAGVFYLILRRQQADAFKK</sequence>
<evidence type="ECO:0000256" key="6">
    <source>
        <dbReference type="ARBA" id="ARBA00022989"/>
    </source>
</evidence>
<feature type="transmembrane region" description="Helical" evidence="8">
    <location>
        <begin position="238"/>
        <end position="259"/>
    </location>
</feature>
<evidence type="ECO:0000256" key="3">
    <source>
        <dbReference type="ARBA" id="ARBA00022475"/>
    </source>
</evidence>
<dbReference type="SUPFAM" id="SSF161098">
    <property type="entry name" value="MetI-like"/>
    <property type="match status" value="2"/>
</dbReference>
<feature type="transmembrane region" description="Helical" evidence="8">
    <location>
        <begin position="88"/>
        <end position="111"/>
    </location>
</feature>
<dbReference type="InterPro" id="IPR000515">
    <property type="entry name" value="MetI-like"/>
</dbReference>
<reference evidence="10" key="1">
    <citation type="submission" date="2019-03" db="EMBL/GenBank/DDBJ databases">
        <title>Afifella sp. nov., isolated from activated sludge.</title>
        <authorList>
            <person name="Li Q."/>
            <person name="Liu Y."/>
        </authorList>
    </citation>
    <scope>NUCLEOTIDE SEQUENCE</scope>
    <source>
        <strain evidence="10">L72</strain>
    </source>
</reference>
<feature type="transmembrane region" description="Helical" evidence="8">
    <location>
        <begin position="411"/>
        <end position="429"/>
    </location>
</feature>
<dbReference type="PANTHER" id="PTHR43357">
    <property type="entry name" value="INNER MEMBRANE ABC TRANSPORTER PERMEASE PROTEIN YDCV"/>
    <property type="match status" value="1"/>
</dbReference>
<dbReference type="OrthoDB" id="27542at2"/>
<comment type="subcellular location">
    <subcellularLocation>
        <location evidence="1">Cell inner membrane</location>
        <topology evidence="1">Multi-pass membrane protein</topology>
    </subcellularLocation>
    <subcellularLocation>
        <location evidence="8">Cell membrane</location>
        <topology evidence="8">Multi-pass membrane protein</topology>
    </subcellularLocation>
</comment>
<feature type="transmembrane region" description="Helical" evidence="8">
    <location>
        <begin position="55"/>
        <end position="76"/>
    </location>
</feature>
<evidence type="ECO:0000313" key="11">
    <source>
        <dbReference type="Proteomes" id="UP000773614"/>
    </source>
</evidence>
<keyword evidence="6 8" id="KW-1133">Transmembrane helix</keyword>
<keyword evidence="3" id="KW-1003">Cell membrane</keyword>
<comment type="similarity">
    <text evidence="8">Belongs to the binding-protein-dependent transport system permease family.</text>
</comment>
<dbReference type="AlphaFoldDB" id="A0A964T2D5"/>
<protein>
    <submittedName>
        <fullName evidence="10">Iron ABC transporter permease</fullName>
    </submittedName>
</protein>
<proteinExistence type="inferred from homology"/>
<organism evidence="10 11">
    <name type="scientific">Propylenella binzhouense</name>
    <dbReference type="NCBI Taxonomy" id="2555902"/>
    <lineage>
        <taxon>Bacteria</taxon>
        <taxon>Pseudomonadati</taxon>
        <taxon>Pseudomonadota</taxon>
        <taxon>Alphaproteobacteria</taxon>
        <taxon>Hyphomicrobiales</taxon>
        <taxon>Propylenellaceae</taxon>
        <taxon>Propylenella</taxon>
    </lineage>
</organism>